<organism evidence="2 3">
    <name type="scientific">Coniophora puteana (strain RWD-64-598)</name>
    <name type="common">Brown rot fungus</name>
    <dbReference type="NCBI Taxonomy" id="741705"/>
    <lineage>
        <taxon>Eukaryota</taxon>
        <taxon>Fungi</taxon>
        <taxon>Dikarya</taxon>
        <taxon>Basidiomycota</taxon>
        <taxon>Agaricomycotina</taxon>
        <taxon>Agaricomycetes</taxon>
        <taxon>Agaricomycetidae</taxon>
        <taxon>Boletales</taxon>
        <taxon>Coniophorineae</taxon>
        <taxon>Coniophoraceae</taxon>
        <taxon>Coniophora</taxon>
    </lineage>
</organism>
<dbReference type="OMA" id="PWEYHEP"/>
<name>A0A5M3MHW9_CONPW</name>
<evidence type="ECO:0000259" key="1">
    <source>
        <dbReference type="Pfam" id="PF12697"/>
    </source>
</evidence>
<evidence type="ECO:0000313" key="2">
    <source>
        <dbReference type="EMBL" id="EIW78693.1"/>
    </source>
</evidence>
<dbReference type="RefSeq" id="XP_007771185.1">
    <property type="nucleotide sequence ID" value="XM_007772995.1"/>
</dbReference>
<dbReference type="Proteomes" id="UP000053558">
    <property type="component" value="Unassembled WGS sequence"/>
</dbReference>
<comment type="caution">
    <text evidence="2">The sequence shown here is derived from an EMBL/GenBank/DDBJ whole genome shotgun (WGS) entry which is preliminary data.</text>
</comment>
<dbReference type="GO" id="GO:0016787">
    <property type="term" value="F:hydrolase activity"/>
    <property type="evidence" value="ECO:0007669"/>
    <property type="project" value="UniProtKB-KW"/>
</dbReference>
<keyword evidence="2" id="KW-0378">Hydrolase</keyword>
<dbReference type="PANTHER" id="PTHR37017">
    <property type="entry name" value="AB HYDROLASE-1 DOMAIN-CONTAINING PROTEIN-RELATED"/>
    <property type="match status" value="1"/>
</dbReference>
<reference evidence="3" key="1">
    <citation type="journal article" date="2012" name="Science">
        <title>The Paleozoic origin of enzymatic lignin decomposition reconstructed from 31 fungal genomes.</title>
        <authorList>
            <person name="Floudas D."/>
            <person name="Binder M."/>
            <person name="Riley R."/>
            <person name="Barry K."/>
            <person name="Blanchette R.A."/>
            <person name="Henrissat B."/>
            <person name="Martinez A.T."/>
            <person name="Otillar R."/>
            <person name="Spatafora J.W."/>
            <person name="Yadav J.S."/>
            <person name="Aerts A."/>
            <person name="Benoit I."/>
            <person name="Boyd A."/>
            <person name="Carlson A."/>
            <person name="Copeland A."/>
            <person name="Coutinho P.M."/>
            <person name="de Vries R.P."/>
            <person name="Ferreira P."/>
            <person name="Findley K."/>
            <person name="Foster B."/>
            <person name="Gaskell J."/>
            <person name="Glotzer D."/>
            <person name="Gorecki P."/>
            <person name="Heitman J."/>
            <person name="Hesse C."/>
            <person name="Hori C."/>
            <person name="Igarashi K."/>
            <person name="Jurgens J.A."/>
            <person name="Kallen N."/>
            <person name="Kersten P."/>
            <person name="Kohler A."/>
            <person name="Kuees U."/>
            <person name="Kumar T.K.A."/>
            <person name="Kuo A."/>
            <person name="LaButti K."/>
            <person name="Larrondo L.F."/>
            <person name="Lindquist E."/>
            <person name="Ling A."/>
            <person name="Lombard V."/>
            <person name="Lucas S."/>
            <person name="Lundell T."/>
            <person name="Martin R."/>
            <person name="McLaughlin D.J."/>
            <person name="Morgenstern I."/>
            <person name="Morin E."/>
            <person name="Murat C."/>
            <person name="Nagy L.G."/>
            <person name="Nolan M."/>
            <person name="Ohm R.A."/>
            <person name="Patyshakuliyeva A."/>
            <person name="Rokas A."/>
            <person name="Ruiz-Duenas F.J."/>
            <person name="Sabat G."/>
            <person name="Salamov A."/>
            <person name="Samejima M."/>
            <person name="Schmutz J."/>
            <person name="Slot J.C."/>
            <person name="St John F."/>
            <person name="Stenlid J."/>
            <person name="Sun H."/>
            <person name="Sun S."/>
            <person name="Syed K."/>
            <person name="Tsang A."/>
            <person name="Wiebenga A."/>
            <person name="Young D."/>
            <person name="Pisabarro A."/>
            <person name="Eastwood D.C."/>
            <person name="Martin F."/>
            <person name="Cullen D."/>
            <person name="Grigoriev I.V."/>
            <person name="Hibbett D.S."/>
        </authorList>
    </citation>
    <scope>NUCLEOTIDE SEQUENCE [LARGE SCALE GENOMIC DNA]</scope>
    <source>
        <strain evidence="3">RWD-64-598 SS2</strain>
    </source>
</reference>
<dbReference type="SUPFAM" id="SSF53474">
    <property type="entry name" value="alpha/beta-Hydrolases"/>
    <property type="match status" value="1"/>
</dbReference>
<dbReference type="OrthoDB" id="2931355at2759"/>
<dbReference type="GeneID" id="19209318"/>
<accession>A0A5M3MHW9</accession>
<keyword evidence="3" id="KW-1185">Reference proteome</keyword>
<dbReference type="InterPro" id="IPR052897">
    <property type="entry name" value="Sec-Metab_Biosynth_Hydrolase"/>
</dbReference>
<proteinExistence type="predicted"/>
<dbReference type="AlphaFoldDB" id="A0A5M3MHW9"/>
<protein>
    <submittedName>
        <fullName evidence="2">Alpha beta-hydrolase</fullName>
    </submittedName>
</protein>
<dbReference type="InterPro" id="IPR000073">
    <property type="entry name" value="AB_hydrolase_1"/>
</dbReference>
<sequence length="257" mass="28784">MSHLTTEKPTVLIIHGCCHTPEHFSDFRDLLHNQGYPTACPYLPNTKWQAPEPAAMLQDDANAVKDALIRLVEEGRKKVIVVAHSYGGIVASEAVLAEFGRKAREEKGDSGGILRIVFICAILVPVGVKPWEYHEPLPDVKMEGTDRFSMHNPGEMLYNDINEHERQSFIDLLVPSSILAAAGAPEYDAYNHHPVSYLFCKKDNTCPFHKQENQRRDILDKLEGDFKSYMIDDGGHSPYISHPQIVVDLINHAANSS</sequence>
<feature type="domain" description="AB hydrolase-1" evidence="1">
    <location>
        <begin position="11"/>
        <end position="248"/>
    </location>
</feature>
<gene>
    <name evidence="2" type="ORF">CONPUDRAFT_75308</name>
</gene>
<dbReference type="PANTHER" id="PTHR37017:SF11">
    <property type="entry name" value="ESTERASE_LIPASE_THIOESTERASE DOMAIN-CONTAINING PROTEIN"/>
    <property type="match status" value="1"/>
</dbReference>
<dbReference type="InterPro" id="IPR029058">
    <property type="entry name" value="AB_hydrolase_fold"/>
</dbReference>
<dbReference type="Gene3D" id="3.40.50.1820">
    <property type="entry name" value="alpha/beta hydrolase"/>
    <property type="match status" value="1"/>
</dbReference>
<dbReference type="Pfam" id="PF12697">
    <property type="entry name" value="Abhydrolase_6"/>
    <property type="match status" value="1"/>
</dbReference>
<dbReference type="KEGG" id="cput:CONPUDRAFT_75308"/>
<dbReference type="EMBL" id="JH711582">
    <property type="protein sequence ID" value="EIW78693.1"/>
    <property type="molecule type" value="Genomic_DNA"/>
</dbReference>
<evidence type="ECO:0000313" key="3">
    <source>
        <dbReference type="Proteomes" id="UP000053558"/>
    </source>
</evidence>